<dbReference type="EMBL" id="JAEDAH010000014">
    <property type="protein sequence ID" value="MCA6062666.1"/>
    <property type="molecule type" value="Genomic_DNA"/>
</dbReference>
<evidence type="ECO:0000259" key="2">
    <source>
        <dbReference type="SMART" id="SM00900"/>
    </source>
</evidence>
<evidence type="ECO:0000313" key="4">
    <source>
        <dbReference type="Proteomes" id="UP000714380"/>
    </source>
</evidence>
<name>A0ABS7ZLS2_9GAMM</name>
<feature type="domain" description="FMN-binding" evidence="2">
    <location>
        <begin position="83"/>
        <end position="162"/>
    </location>
</feature>
<dbReference type="SMART" id="SM00900">
    <property type="entry name" value="FMN_bind"/>
    <property type="match status" value="1"/>
</dbReference>
<keyword evidence="4" id="KW-1185">Reference proteome</keyword>
<dbReference type="RefSeq" id="WP_225671897.1">
    <property type="nucleotide sequence ID" value="NZ_JAEDAH010000014.1"/>
</dbReference>
<keyword evidence="1" id="KW-0732">Signal</keyword>
<evidence type="ECO:0000256" key="1">
    <source>
        <dbReference type="SAM" id="SignalP"/>
    </source>
</evidence>
<feature type="signal peptide" evidence="1">
    <location>
        <begin position="1"/>
        <end position="19"/>
    </location>
</feature>
<organism evidence="3 4">
    <name type="scientific">Thalassolituus marinus</name>
    <dbReference type="NCBI Taxonomy" id="671053"/>
    <lineage>
        <taxon>Bacteria</taxon>
        <taxon>Pseudomonadati</taxon>
        <taxon>Pseudomonadota</taxon>
        <taxon>Gammaproteobacteria</taxon>
        <taxon>Oceanospirillales</taxon>
        <taxon>Oceanospirillaceae</taxon>
        <taxon>Thalassolituus</taxon>
    </lineage>
</organism>
<proteinExistence type="predicted"/>
<protein>
    <submittedName>
        <fullName evidence="3">FMN-binding protein</fullName>
    </submittedName>
</protein>
<dbReference type="Pfam" id="PF04205">
    <property type="entry name" value="FMN_bind"/>
    <property type="match status" value="1"/>
</dbReference>
<evidence type="ECO:0000313" key="3">
    <source>
        <dbReference type="EMBL" id="MCA6062666.1"/>
    </source>
</evidence>
<dbReference type="Proteomes" id="UP000714380">
    <property type="component" value="Unassembled WGS sequence"/>
</dbReference>
<accession>A0ABS7ZLS2</accession>
<dbReference type="InterPro" id="IPR007329">
    <property type="entry name" value="FMN-bd"/>
</dbReference>
<feature type="chain" id="PRO_5046779588" evidence="1">
    <location>
        <begin position="20"/>
        <end position="173"/>
    </location>
</feature>
<reference evidence="3 4" key="1">
    <citation type="submission" date="2020-12" db="EMBL/GenBank/DDBJ databases">
        <title>Novel Thalassolituus-related marine hydrocarbonoclastic bacteria mediated algae-derived hydrocarbons mineralization in twilight zone of the northern South China Sea.</title>
        <authorList>
            <person name="Dong C."/>
        </authorList>
    </citation>
    <scope>NUCLEOTIDE SEQUENCE [LARGE SCALE GENOMIC DNA]</scope>
    <source>
        <strain evidence="3 4">IMCC1826</strain>
    </source>
</reference>
<sequence>MIKTLWLSCLLAIAPLTFAEEYLSQQDFLAQTFDTRIPEVSMVWLKAEQKAVAQDIFGHPYRGLRIRYWLDETRSAWILEEIGKEKPIRFGVVVAGGKIERLAVLAFNESRGWEIRHDFFTEQFSGLALTAEHKLSDHVDGITGATLSVRASTAVARWALYLDQLVRTAADGQ</sequence>
<comment type="caution">
    <text evidence="3">The sequence shown here is derived from an EMBL/GenBank/DDBJ whole genome shotgun (WGS) entry which is preliminary data.</text>
</comment>
<gene>
    <name evidence="3" type="ORF">I9W95_03500</name>
</gene>